<evidence type="ECO:0000256" key="1">
    <source>
        <dbReference type="ARBA" id="ARBA00023172"/>
    </source>
</evidence>
<gene>
    <name evidence="2" type="ORF">MBAV_006510</name>
</gene>
<dbReference type="EMBL" id="LACI01002735">
    <property type="protein sequence ID" value="KJU81297.1"/>
    <property type="molecule type" value="Genomic_DNA"/>
</dbReference>
<name>A0A0F3GHK5_9BACT</name>
<evidence type="ECO:0000313" key="2">
    <source>
        <dbReference type="EMBL" id="KJU81297.1"/>
    </source>
</evidence>
<accession>A0A0F3GHK5</accession>
<proteinExistence type="predicted"/>
<evidence type="ECO:0000313" key="3">
    <source>
        <dbReference type="Proteomes" id="UP000033423"/>
    </source>
</evidence>
<dbReference type="InterPro" id="IPR011010">
    <property type="entry name" value="DNA_brk_join_enz"/>
</dbReference>
<dbReference type="GO" id="GO:0003677">
    <property type="term" value="F:DNA binding"/>
    <property type="evidence" value="ECO:0007669"/>
    <property type="project" value="InterPro"/>
</dbReference>
<protein>
    <submittedName>
        <fullName evidence="2">Uncharacterized protein</fullName>
    </submittedName>
</protein>
<sequence length="59" mass="6506">MVEDNTNPLVVKELARHTDLRTTQKYYHATSSKLRDVVNRRGKVVPIDGGKNAGVDGGK</sequence>
<dbReference type="Gene3D" id="1.10.443.10">
    <property type="entry name" value="Intergrase catalytic core"/>
    <property type="match status" value="1"/>
</dbReference>
<dbReference type="InterPro" id="IPR013762">
    <property type="entry name" value="Integrase-like_cat_sf"/>
</dbReference>
<comment type="caution">
    <text evidence="2">The sequence shown here is derived from an EMBL/GenBank/DDBJ whole genome shotgun (WGS) entry which is preliminary data.</text>
</comment>
<dbReference type="GO" id="GO:0015074">
    <property type="term" value="P:DNA integration"/>
    <property type="evidence" value="ECO:0007669"/>
    <property type="project" value="InterPro"/>
</dbReference>
<reference evidence="2 3" key="1">
    <citation type="submission" date="2015-02" db="EMBL/GenBank/DDBJ databases">
        <title>Single-cell genomics of uncultivated deep-branching MTB reveals a conserved set of magnetosome genes.</title>
        <authorList>
            <person name="Kolinko S."/>
            <person name="Richter M."/>
            <person name="Glockner F.O."/>
            <person name="Brachmann A."/>
            <person name="Schuler D."/>
        </authorList>
    </citation>
    <scope>NUCLEOTIDE SEQUENCE [LARGE SCALE GENOMIC DNA]</scope>
    <source>
        <strain evidence="2">TM-1</strain>
    </source>
</reference>
<dbReference type="GO" id="GO:0006310">
    <property type="term" value="P:DNA recombination"/>
    <property type="evidence" value="ECO:0007669"/>
    <property type="project" value="UniProtKB-KW"/>
</dbReference>
<dbReference type="Proteomes" id="UP000033423">
    <property type="component" value="Unassembled WGS sequence"/>
</dbReference>
<dbReference type="AlphaFoldDB" id="A0A0F3GHK5"/>
<organism evidence="2 3">
    <name type="scientific">Candidatus Magnetobacterium bavaricum</name>
    <dbReference type="NCBI Taxonomy" id="29290"/>
    <lineage>
        <taxon>Bacteria</taxon>
        <taxon>Pseudomonadati</taxon>
        <taxon>Nitrospirota</taxon>
        <taxon>Thermodesulfovibrionia</taxon>
        <taxon>Thermodesulfovibrionales</taxon>
        <taxon>Candidatus Magnetobacteriaceae</taxon>
        <taxon>Candidatus Magnetobacterium</taxon>
    </lineage>
</organism>
<keyword evidence="3" id="KW-1185">Reference proteome</keyword>
<dbReference type="SUPFAM" id="SSF56349">
    <property type="entry name" value="DNA breaking-rejoining enzymes"/>
    <property type="match status" value="1"/>
</dbReference>
<keyword evidence="1" id="KW-0233">DNA recombination</keyword>